<keyword evidence="3 6" id="KW-0418">Kinase</keyword>
<dbReference type="GO" id="GO:0005975">
    <property type="term" value="P:carbohydrate metabolic process"/>
    <property type="evidence" value="ECO:0007669"/>
    <property type="project" value="InterPro"/>
</dbReference>
<evidence type="ECO:0000313" key="7">
    <source>
        <dbReference type="Proteomes" id="UP000188388"/>
    </source>
</evidence>
<dbReference type="Pfam" id="PF21546">
    <property type="entry name" value="FGGY_C_2"/>
    <property type="match status" value="1"/>
</dbReference>
<keyword evidence="2" id="KW-0808">Transferase</keyword>
<protein>
    <submittedName>
        <fullName evidence="6">Putative carbohydrate kinase protein</fullName>
    </submittedName>
</protein>
<keyword evidence="7" id="KW-1185">Reference proteome</keyword>
<gene>
    <name evidence="6" type="ORF">BQ8794_50002</name>
</gene>
<sequence>MDDGQKADGARIAVFDVGKTNIKLSAMTLDGVLVESLSVHNEVRPGPPWRQHDLDGIGDWLFGSLATLCRHHPLEKVVGTGHGSAGVLVNQDPDETCALPMIDYEQDLPPAIRDGYAPLSGDFFDRGSAIMLKAAHQARQLYWMQQVDPERVAQARWYLGLSQYWAWRLSGVPSAETTILSAQSHLWNNVRKQWSPIVAGQGWQRLMPPFHPAWEALGPIRHDLARRHGIPEKLSVLTGGHDSSLNLYRYQAAGMRDACVISTGTWIVGMCAATPLDQLDENRGMVLNSDVTGRPVGGVLSMGGREFSHVAGQGVAGQGQEGTAADAALVSLLIERGTFALPSFSDDDGLFPGSAGRGRFGGPPAETPAERKALAVLYAALLTVECIDALNEFGLVALDGTFLRDPLYATLVAALRPNAETVYNLDSYGTGSGAALLGEHETRDTPAPIAVSLPTAFAGDREALAAYAQRWRELAKRNNLQQRKTKKRNDR</sequence>
<evidence type="ECO:0000256" key="3">
    <source>
        <dbReference type="ARBA" id="ARBA00022777"/>
    </source>
</evidence>
<dbReference type="SUPFAM" id="SSF53067">
    <property type="entry name" value="Actin-like ATPase domain"/>
    <property type="match status" value="1"/>
</dbReference>
<dbReference type="GO" id="GO:0016301">
    <property type="term" value="F:kinase activity"/>
    <property type="evidence" value="ECO:0007669"/>
    <property type="project" value="UniProtKB-KW"/>
</dbReference>
<evidence type="ECO:0000256" key="2">
    <source>
        <dbReference type="ARBA" id="ARBA00022679"/>
    </source>
</evidence>
<evidence type="ECO:0000259" key="5">
    <source>
        <dbReference type="Pfam" id="PF21546"/>
    </source>
</evidence>
<dbReference type="STRING" id="1631249.BQ8794_50002"/>
<dbReference type="AlphaFoldDB" id="A0A1R3VF63"/>
<organism evidence="6 7">
    <name type="scientific">Mesorhizobium prunaredense</name>
    <dbReference type="NCBI Taxonomy" id="1631249"/>
    <lineage>
        <taxon>Bacteria</taxon>
        <taxon>Pseudomonadati</taxon>
        <taxon>Pseudomonadota</taxon>
        <taxon>Alphaproteobacteria</taxon>
        <taxon>Hyphomicrobiales</taxon>
        <taxon>Phyllobacteriaceae</taxon>
        <taxon>Mesorhizobium</taxon>
    </lineage>
</organism>
<dbReference type="InterPro" id="IPR018484">
    <property type="entry name" value="FGGY_N"/>
</dbReference>
<evidence type="ECO:0000256" key="1">
    <source>
        <dbReference type="ARBA" id="ARBA00009156"/>
    </source>
</evidence>
<feature type="domain" description="Carbohydrate kinase FGGY C-terminal" evidence="5">
    <location>
        <begin position="257"/>
        <end position="440"/>
    </location>
</feature>
<proteinExistence type="inferred from homology"/>
<dbReference type="RefSeq" id="WP_077381092.1">
    <property type="nucleotide sequence ID" value="NZ_FTPD01000045.1"/>
</dbReference>
<accession>A0A1R3VF63</accession>
<dbReference type="PANTHER" id="PTHR43095">
    <property type="entry name" value="SUGAR KINASE"/>
    <property type="match status" value="1"/>
</dbReference>
<dbReference type="EMBL" id="FTPD01000045">
    <property type="protein sequence ID" value="SIT57900.1"/>
    <property type="molecule type" value="Genomic_DNA"/>
</dbReference>
<dbReference type="Pfam" id="PF00370">
    <property type="entry name" value="FGGY_N"/>
    <property type="match status" value="1"/>
</dbReference>
<evidence type="ECO:0000313" key="6">
    <source>
        <dbReference type="EMBL" id="SIT57900.1"/>
    </source>
</evidence>
<dbReference type="InterPro" id="IPR049382">
    <property type="entry name" value="FGGY_C_2"/>
</dbReference>
<comment type="similarity">
    <text evidence="1">Belongs to the FGGY kinase family.</text>
</comment>
<dbReference type="Proteomes" id="UP000188388">
    <property type="component" value="Unassembled WGS sequence"/>
</dbReference>
<dbReference type="InterPro" id="IPR050406">
    <property type="entry name" value="FGGY_Carb_Kinase"/>
</dbReference>
<dbReference type="InterPro" id="IPR043129">
    <property type="entry name" value="ATPase_NBD"/>
</dbReference>
<name>A0A1R3VF63_9HYPH</name>
<reference evidence="7" key="1">
    <citation type="submission" date="2017-01" db="EMBL/GenBank/DDBJ databases">
        <authorList>
            <person name="Brunel B."/>
        </authorList>
    </citation>
    <scope>NUCLEOTIDE SEQUENCE [LARGE SCALE GENOMIC DNA]</scope>
</reference>
<feature type="domain" description="Carbohydrate kinase FGGY N-terminal" evidence="4">
    <location>
        <begin position="13"/>
        <end position="245"/>
    </location>
</feature>
<dbReference type="Gene3D" id="3.30.420.40">
    <property type="match status" value="2"/>
</dbReference>
<evidence type="ECO:0000259" key="4">
    <source>
        <dbReference type="Pfam" id="PF00370"/>
    </source>
</evidence>